<dbReference type="InterPro" id="IPR036691">
    <property type="entry name" value="Endo/exonu/phosph_ase_sf"/>
</dbReference>
<dbReference type="EMBL" id="BMAO01000542">
    <property type="protein sequence ID" value="GFQ67563.1"/>
    <property type="molecule type" value="Genomic_DNA"/>
</dbReference>
<dbReference type="AlphaFoldDB" id="A0A8X6KC95"/>
<accession>A0A8X6KC95</accession>
<gene>
    <name evidence="2" type="ORF">TNCT_502391</name>
</gene>
<proteinExistence type="predicted"/>
<dbReference type="SUPFAM" id="SSF56219">
    <property type="entry name" value="DNase I-like"/>
    <property type="match status" value="1"/>
</dbReference>
<name>A0A8X6KC95_TRICU</name>
<sequence length="99" mass="11149">MLGDFNAKSPTWGSLSLDDKGIQVENLLMDLNLSTLNDGQYTYLSRATGTQSALDLTAVSYHINNCSTWKIIGNTMRDHRPIVTRRTFKVKTPAQVKRF</sequence>
<evidence type="ECO:0000259" key="1">
    <source>
        <dbReference type="Pfam" id="PF14529"/>
    </source>
</evidence>
<dbReference type="Gene3D" id="3.60.10.10">
    <property type="entry name" value="Endonuclease/exonuclease/phosphatase"/>
    <property type="match status" value="1"/>
</dbReference>
<dbReference type="OrthoDB" id="6538096at2759"/>
<feature type="domain" description="Endonuclease/exonuclease/phosphatase" evidence="1">
    <location>
        <begin position="2"/>
        <end position="83"/>
    </location>
</feature>
<dbReference type="GO" id="GO:0003824">
    <property type="term" value="F:catalytic activity"/>
    <property type="evidence" value="ECO:0007669"/>
    <property type="project" value="InterPro"/>
</dbReference>
<protein>
    <recommendedName>
        <fullName evidence="1">Endonuclease/exonuclease/phosphatase domain-containing protein</fullName>
    </recommendedName>
</protein>
<reference evidence="2" key="1">
    <citation type="submission" date="2020-07" db="EMBL/GenBank/DDBJ databases">
        <title>Multicomponent nature underlies the extraordinary mechanical properties of spider dragline silk.</title>
        <authorList>
            <person name="Kono N."/>
            <person name="Nakamura H."/>
            <person name="Mori M."/>
            <person name="Yoshida Y."/>
            <person name="Ohtoshi R."/>
            <person name="Malay A.D."/>
            <person name="Moran D.A.P."/>
            <person name="Tomita M."/>
            <person name="Numata K."/>
            <person name="Arakawa K."/>
        </authorList>
    </citation>
    <scope>NUCLEOTIDE SEQUENCE</scope>
</reference>
<dbReference type="Proteomes" id="UP000887116">
    <property type="component" value="Unassembled WGS sequence"/>
</dbReference>
<dbReference type="Pfam" id="PF14529">
    <property type="entry name" value="Exo_endo_phos_2"/>
    <property type="match status" value="1"/>
</dbReference>
<evidence type="ECO:0000313" key="2">
    <source>
        <dbReference type="EMBL" id="GFQ67563.1"/>
    </source>
</evidence>
<dbReference type="InterPro" id="IPR005135">
    <property type="entry name" value="Endo/exonuclease/phosphatase"/>
</dbReference>
<organism evidence="2 3">
    <name type="scientific">Trichonephila clavata</name>
    <name type="common">Joro spider</name>
    <name type="synonym">Nephila clavata</name>
    <dbReference type="NCBI Taxonomy" id="2740835"/>
    <lineage>
        <taxon>Eukaryota</taxon>
        <taxon>Metazoa</taxon>
        <taxon>Ecdysozoa</taxon>
        <taxon>Arthropoda</taxon>
        <taxon>Chelicerata</taxon>
        <taxon>Arachnida</taxon>
        <taxon>Araneae</taxon>
        <taxon>Araneomorphae</taxon>
        <taxon>Entelegynae</taxon>
        <taxon>Araneoidea</taxon>
        <taxon>Nephilidae</taxon>
        <taxon>Trichonephila</taxon>
    </lineage>
</organism>
<comment type="caution">
    <text evidence="2">The sequence shown here is derived from an EMBL/GenBank/DDBJ whole genome shotgun (WGS) entry which is preliminary data.</text>
</comment>
<evidence type="ECO:0000313" key="3">
    <source>
        <dbReference type="Proteomes" id="UP000887116"/>
    </source>
</evidence>
<keyword evidence="3" id="KW-1185">Reference proteome</keyword>